<keyword evidence="6" id="KW-0472">Membrane</keyword>
<evidence type="ECO:0000256" key="3">
    <source>
        <dbReference type="ARBA" id="ARBA00023157"/>
    </source>
</evidence>
<dbReference type="InterPro" id="IPR003961">
    <property type="entry name" value="FN3_dom"/>
</dbReference>
<protein>
    <submittedName>
        <fullName evidence="10">Interleukin-20 receptor subunit alpha-like isoform X1</fullName>
    </submittedName>
</protein>
<feature type="domain" description="Fibronectin type-III" evidence="8">
    <location>
        <begin position="37"/>
        <end position="138"/>
    </location>
</feature>
<dbReference type="InterPro" id="IPR013783">
    <property type="entry name" value="Ig-like_fold"/>
</dbReference>
<evidence type="ECO:0000313" key="9">
    <source>
        <dbReference type="Proteomes" id="UP001190640"/>
    </source>
</evidence>
<evidence type="ECO:0000256" key="7">
    <source>
        <dbReference type="SAM" id="SignalP"/>
    </source>
</evidence>
<feature type="signal peptide" evidence="7">
    <location>
        <begin position="1"/>
        <end position="32"/>
    </location>
</feature>
<dbReference type="GO" id="GO:0042015">
    <property type="term" value="F:interleukin-20 binding"/>
    <property type="evidence" value="ECO:0007669"/>
    <property type="project" value="TreeGrafter"/>
</dbReference>
<dbReference type="RefSeq" id="XP_054852162.1">
    <property type="nucleotide sequence ID" value="XM_054996187.1"/>
</dbReference>
<evidence type="ECO:0000256" key="6">
    <source>
        <dbReference type="SAM" id="Phobius"/>
    </source>
</evidence>
<comment type="similarity">
    <text evidence="1">Belongs to the type II cytokine receptor family.</text>
</comment>
<dbReference type="Pfam" id="PF09294">
    <property type="entry name" value="Interfer-bind"/>
    <property type="match status" value="1"/>
</dbReference>
<name>A0AA97KAA5_EUBMA</name>
<dbReference type="GO" id="GO:0004896">
    <property type="term" value="F:cytokine receptor activity"/>
    <property type="evidence" value="ECO:0007669"/>
    <property type="project" value="TreeGrafter"/>
</dbReference>
<accession>A0AA97KAA5</accession>
<dbReference type="InterPro" id="IPR036116">
    <property type="entry name" value="FN3_sf"/>
</dbReference>
<dbReference type="KEGG" id="emc:129341169"/>
<dbReference type="InterPro" id="IPR050650">
    <property type="entry name" value="Type-II_Cytokine-TF_Rcpt"/>
</dbReference>
<dbReference type="PANTHER" id="PTHR20859">
    <property type="entry name" value="INTERFERON/INTERLEUKIN RECEPTOR"/>
    <property type="match status" value="1"/>
</dbReference>
<gene>
    <name evidence="10" type="primary">LOC129341169</name>
</gene>
<feature type="region of interest" description="Disordered" evidence="5">
    <location>
        <begin position="354"/>
        <end position="387"/>
    </location>
</feature>
<dbReference type="SUPFAM" id="SSF49265">
    <property type="entry name" value="Fibronectin type III"/>
    <property type="match status" value="2"/>
</dbReference>
<dbReference type="GO" id="GO:0005886">
    <property type="term" value="C:plasma membrane"/>
    <property type="evidence" value="ECO:0007669"/>
    <property type="project" value="TreeGrafter"/>
</dbReference>
<evidence type="ECO:0000259" key="8">
    <source>
        <dbReference type="PROSITE" id="PS50853"/>
    </source>
</evidence>
<dbReference type="Pfam" id="PF01108">
    <property type="entry name" value="Tissue_fac"/>
    <property type="match status" value="1"/>
</dbReference>
<sequence>MCVSKARTWVSALWLLLLLRLLFPPPPPGASASHCTLPSPMNVHFVSKNMKNVLHWLPPEGIAEEKVNYTVKYLIYGTNKWIKNSECRNISQTWCDLSHETYDHKELYHARVKAFLNGNCSDWAESARFNPFTDTKIDPPAFSLSSTETSISVIVTPPKKWRRGPGEEPEYLHQIYPSLQYNVTVFNKKIKKRWTFCIKNNSLEVQQLEPNTGYCVTVQIYITPLLLSGFSEERCIDTLKDPTFKQTTIIFGYILPVFLTVLIILVPSCCIYRYIHKAKQTYPKNLVLKPSNQFGGDVFVPSEKIIVNFITVTIVDEYKNEYKNSPENTHFLDHASNSDGNNVEETFSKELEEKHSPDSCLIEGSENEQDGNRPSMTTLGSQCTPGQRHNDEVVVYEFDMRAEDGIPTENTQEEFHTKENISALEELLHNSPKALSLIPEKGPSYYLPYNVRAPNIFLVQNLSELYLNEMDPIPDNLCDDLQPPLINLMTEKLDQAFCPECGMVTDICLVHDQKEPFLDSVGCFPKEPQTFRNMMTRYTASPYCPQFVTWASKDQQAAKEVEEQSLIVAWGPQTGRLYLPSLSNFRNEIHEQIIENKKYEDSLGKGLFSRLYERPYSDEPLEEKKEVYLQQLKEQWGLHIQTQA</sequence>
<dbReference type="GeneID" id="129341169"/>
<keyword evidence="4" id="KW-0675">Receptor</keyword>
<evidence type="ECO:0000256" key="2">
    <source>
        <dbReference type="ARBA" id="ARBA00022729"/>
    </source>
</evidence>
<keyword evidence="9" id="KW-1185">Reference proteome</keyword>
<dbReference type="FunFam" id="2.60.40.10:FF:000348">
    <property type="entry name" value="Interleukin 20 receptor subunit alpha"/>
    <property type="match status" value="1"/>
</dbReference>
<evidence type="ECO:0000256" key="5">
    <source>
        <dbReference type="SAM" id="MobiDB-lite"/>
    </source>
</evidence>
<feature type="transmembrane region" description="Helical" evidence="6">
    <location>
        <begin position="250"/>
        <end position="275"/>
    </location>
</feature>
<dbReference type="AlphaFoldDB" id="A0AA97KAA5"/>
<dbReference type="PROSITE" id="PS50853">
    <property type="entry name" value="FN3"/>
    <property type="match status" value="1"/>
</dbReference>
<proteinExistence type="inferred from homology"/>
<dbReference type="Gene3D" id="2.60.40.10">
    <property type="entry name" value="Immunoglobulins"/>
    <property type="match status" value="2"/>
</dbReference>
<evidence type="ECO:0000256" key="1">
    <source>
        <dbReference type="ARBA" id="ARBA00005399"/>
    </source>
</evidence>
<feature type="compositionally biased region" description="Polar residues" evidence="5">
    <location>
        <begin position="372"/>
        <end position="387"/>
    </location>
</feature>
<dbReference type="InterPro" id="IPR015373">
    <property type="entry name" value="Interferon/interleukin_rcp_dom"/>
</dbReference>
<keyword evidence="3" id="KW-1015">Disulfide bond</keyword>
<keyword evidence="2 7" id="KW-0732">Signal</keyword>
<keyword evidence="6" id="KW-1133">Transmembrane helix</keyword>
<keyword evidence="6" id="KW-0812">Transmembrane</keyword>
<organism evidence="9 10">
    <name type="scientific">Eublepharis macularius</name>
    <name type="common">Leopard gecko</name>
    <name type="synonym">Cyrtodactylus macularius</name>
    <dbReference type="NCBI Taxonomy" id="481883"/>
    <lineage>
        <taxon>Eukaryota</taxon>
        <taxon>Metazoa</taxon>
        <taxon>Chordata</taxon>
        <taxon>Craniata</taxon>
        <taxon>Vertebrata</taxon>
        <taxon>Euteleostomi</taxon>
        <taxon>Lepidosauria</taxon>
        <taxon>Squamata</taxon>
        <taxon>Bifurcata</taxon>
        <taxon>Gekkota</taxon>
        <taxon>Eublepharidae</taxon>
        <taxon>Eublepharinae</taxon>
        <taxon>Eublepharis</taxon>
    </lineage>
</organism>
<dbReference type="Proteomes" id="UP001190640">
    <property type="component" value="Chromosome 1"/>
</dbReference>
<evidence type="ECO:0000256" key="4">
    <source>
        <dbReference type="ARBA" id="ARBA00023170"/>
    </source>
</evidence>
<evidence type="ECO:0000313" key="10">
    <source>
        <dbReference type="RefSeq" id="XP_054852162.1"/>
    </source>
</evidence>
<feature type="chain" id="PRO_5041739460" evidence="7">
    <location>
        <begin position="33"/>
        <end position="644"/>
    </location>
</feature>
<reference evidence="10" key="1">
    <citation type="submission" date="2025-08" db="UniProtKB">
        <authorList>
            <consortium name="RefSeq"/>
        </authorList>
    </citation>
    <scope>IDENTIFICATION</scope>
    <source>
        <tissue evidence="10">Blood</tissue>
    </source>
</reference>
<dbReference type="CDD" id="cd00063">
    <property type="entry name" value="FN3"/>
    <property type="match status" value="1"/>
</dbReference>
<dbReference type="PANTHER" id="PTHR20859:SF86">
    <property type="entry name" value="INTERLEUKIN-20 RECEPTOR SUBUNIT ALPHA"/>
    <property type="match status" value="1"/>
</dbReference>